<evidence type="ECO:0000313" key="4">
    <source>
        <dbReference type="EMBL" id="RUT34921.1"/>
    </source>
</evidence>
<dbReference type="GO" id="GO:0004037">
    <property type="term" value="F:allantoicase activity"/>
    <property type="evidence" value="ECO:0007669"/>
    <property type="project" value="UniProtKB-UniRule"/>
</dbReference>
<dbReference type="InterPro" id="IPR008979">
    <property type="entry name" value="Galactose-bd-like_sf"/>
</dbReference>
<comment type="caution">
    <text evidence="4">The sequence shown here is derived from an EMBL/GenBank/DDBJ whole genome shotgun (WGS) entry which is preliminary data.</text>
</comment>
<dbReference type="Proteomes" id="UP000281547">
    <property type="component" value="Unassembled WGS sequence"/>
</dbReference>
<feature type="domain" description="Allantoicase" evidence="3">
    <location>
        <begin position="30"/>
        <end position="175"/>
    </location>
</feature>
<dbReference type="Pfam" id="PF03561">
    <property type="entry name" value="Allantoicase"/>
    <property type="match status" value="2"/>
</dbReference>
<sequence>MPILHQPELPSDAIPAFVRNGVNLASAGLGAEVLSVSDDFFAEGSRMLADTVPAFDPDLYDDHGKYMDGWESIRKRGPGHDHAVVKLAVPGVISGFDVNTAWFTGNFPPACSIDACRVEGAPDSDTEWVPLLPVSALGASAHHFFACTSEAAWTHVRLNIYPDGGVARLRVYGRPEIDAASRSGERLDLASALNGGRVVAYSDAHYGNFQRMLSPGRGLNMGDGWETRRRRVPGNDWIILALGARGSISAIEVDTAHYKGNYPDQVSIQAADLGAGFDGLDTPIVTSSMFWQEVLAPQKLGPDAIHNYDLAEPTGPVTHVRVNIHPDGGISRLRLFGTLAG</sequence>
<keyword evidence="5" id="KW-1185">Reference proteome</keyword>
<dbReference type="InterPro" id="IPR005164">
    <property type="entry name" value="Allantoicase"/>
</dbReference>
<dbReference type="NCBIfam" id="TIGR02961">
    <property type="entry name" value="allantoicase"/>
    <property type="match status" value="1"/>
</dbReference>
<comment type="similarity">
    <text evidence="1 2">Belongs to the allantoicase family.</text>
</comment>
<evidence type="ECO:0000256" key="1">
    <source>
        <dbReference type="ARBA" id="ARBA00009242"/>
    </source>
</evidence>
<accession>A0A433XLI4</accession>
<feature type="domain" description="Allantoicase" evidence="3">
    <location>
        <begin position="195"/>
        <end position="339"/>
    </location>
</feature>
<proteinExistence type="inferred from homology"/>
<dbReference type="HAMAP" id="MF_00813">
    <property type="entry name" value="Allantoicase"/>
    <property type="match status" value="1"/>
</dbReference>
<dbReference type="SUPFAM" id="SSF49785">
    <property type="entry name" value="Galactose-binding domain-like"/>
    <property type="match status" value="2"/>
</dbReference>
<dbReference type="EC" id="3.5.3.4" evidence="2"/>
<dbReference type="InterPro" id="IPR015908">
    <property type="entry name" value="Allantoicase_dom"/>
</dbReference>
<dbReference type="RefSeq" id="WP_127187041.1">
    <property type="nucleotide sequence ID" value="NZ_RZNJ01000001.1"/>
</dbReference>
<dbReference type="AlphaFoldDB" id="A0A433XLI4"/>
<keyword evidence="2 4" id="KW-0378">Hydrolase</keyword>
<dbReference type="GO" id="GO:0006144">
    <property type="term" value="P:purine nucleobase metabolic process"/>
    <property type="evidence" value="ECO:0007669"/>
    <property type="project" value="UniProtKB-KW"/>
</dbReference>
<dbReference type="GO" id="GO:0000256">
    <property type="term" value="P:allantoin catabolic process"/>
    <property type="evidence" value="ECO:0007669"/>
    <property type="project" value="UniProtKB-UniRule"/>
</dbReference>
<keyword evidence="2" id="KW-0659">Purine metabolism</keyword>
<dbReference type="PANTHER" id="PTHR12045">
    <property type="entry name" value="ALLANTOICASE"/>
    <property type="match status" value="1"/>
</dbReference>
<comment type="pathway">
    <text evidence="2">Nitrogen metabolism; (S)-allantoin degradation; (S)-ureidoglycolate from allantoate (aminidohydrolase route): step 1/1.</text>
</comment>
<dbReference type="Gene3D" id="2.60.120.260">
    <property type="entry name" value="Galactose-binding domain-like"/>
    <property type="match status" value="2"/>
</dbReference>
<reference evidence="4 5" key="1">
    <citation type="journal article" date="2016" name="Int. J. Syst. Evol. Microbiol.">
        <title>Arsenicitalea aurantiaca gen. nov., sp. nov., a new member of the family Hyphomicrobiaceae, isolated from high-arsenic sediment.</title>
        <authorList>
            <person name="Mu Y."/>
            <person name="Zhou L."/>
            <person name="Zeng X.C."/>
            <person name="Liu L."/>
            <person name="Pan Y."/>
            <person name="Chen X."/>
            <person name="Wang J."/>
            <person name="Li S."/>
            <person name="Li W.J."/>
            <person name="Wang Y."/>
        </authorList>
    </citation>
    <scope>NUCLEOTIDE SEQUENCE [LARGE SCALE GENOMIC DNA]</scope>
    <source>
        <strain evidence="4 5">42-50</strain>
    </source>
</reference>
<dbReference type="OrthoDB" id="2078334at2"/>
<organism evidence="4 5">
    <name type="scientific">Arsenicitalea aurantiaca</name>
    <dbReference type="NCBI Taxonomy" id="1783274"/>
    <lineage>
        <taxon>Bacteria</taxon>
        <taxon>Pseudomonadati</taxon>
        <taxon>Pseudomonadota</taxon>
        <taxon>Alphaproteobacteria</taxon>
        <taxon>Hyphomicrobiales</taxon>
        <taxon>Devosiaceae</taxon>
        <taxon>Arsenicitalea</taxon>
    </lineage>
</organism>
<dbReference type="PIRSF" id="PIRSF016516">
    <property type="entry name" value="Allantoicase"/>
    <property type="match status" value="1"/>
</dbReference>
<gene>
    <name evidence="2 4" type="primary">alc</name>
    <name evidence="4" type="ORF">EMQ25_02905</name>
</gene>
<evidence type="ECO:0000259" key="3">
    <source>
        <dbReference type="Pfam" id="PF03561"/>
    </source>
</evidence>
<comment type="catalytic activity">
    <reaction evidence="2">
        <text>allantoate + H2O = (S)-ureidoglycolate + urea</text>
        <dbReference type="Rhea" id="RHEA:11016"/>
        <dbReference type="ChEBI" id="CHEBI:15377"/>
        <dbReference type="ChEBI" id="CHEBI:16199"/>
        <dbReference type="ChEBI" id="CHEBI:17536"/>
        <dbReference type="ChEBI" id="CHEBI:57296"/>
        <dbReference type="EC" id="3.5.3.4"/>
    </reaction>
</comment>
<evidence type="ECO:0000313" key="5">
    <source>
        <dbReference type="Proteomes" id="UP000281547"/>
    </source>
</evidence>
<dbReference type="UniPathway" id="UPA00395">
    <property type="reaction ID" value="UER00654"/>
</dbReference>
<name>A0A433XLI4_9HYPH</name>
<dbReference type="PANTHER" id="PTHR12045:SF3">
    <property type="entry name" value="INACTIVE ALLANTOICASE-RELATED"/>
    <property type="match status" value="1"/>
</dbReference>
<protein>
    <recommendedName>
        <fullName evidence="2">Probable allantoicase</fullName>
        <ecNumber evidence="2">3.5.3.4</ecNumber>
    </recommendedName>
    <alternativeName>
        <fullName evidence="2">Allantoate amidinohydrolase</fullName>
    </alternativeName>
</protein>
<dbReference type="EMBL" id="RZNJ01000001">
    <property type="protein sequence ID" value="RUT34921.1"/>
    <property type="molecule type" value="Genomic_DNA"/>
</dbReference>
<evidence type="ECO:0000256" key="2">
    <source>
        <dbReference type="HAMAP-Rule" id="MF_00813"/>
    </source>
</evidence>